<name>A0A5B8U7T6_9ACTN</name>
<dbReference type="GO" id="GO:0032259">
    <property type="term" value="P:methylation"/>
    <property type="evidence" value="ECO:0007669"/>
    <property type="project" value="UniProtKB-KW"/>
</dbReference>
<dbReference type="Pfam" id="PF13649">
    <property type="entry name" value="Methyltransf_25"/>
    <property type="match status" value="1"/>
</dbReference>
<keyword evidence="2" id="KW-0808">Transferase</keyword>
<organism evidence="2 3">
    <name type="scientific">Baekduia soli</name>
    <dbReference type="NCBI Taxonomy" id="496014"/>
    <lineage>
        <taxon>Bacteria</taxon>
        <taxon>Bacillati</taxon>
        <taxon>Actinomycetota</taxon>
        <taxon>Thermoleophilia</taxon>
        <taxon>Solirubrobacterales</taxon>
        <taxon>Baekduiaceae</taxon>
        <taxon>Baekduia</taxon>
    </lineage>
</organism>
<proteinExistence type="predicted"/>
<dbReference type="GO" id="GO:0008168">
    <property type="term" value="F:methyltransferase activity"/>
    <property type="evidence" value="ECO:0007669"/>
    <property type="project" value="UniProtKB-KW"/>
</dbReference>
<dbReference type="PANTHER" id="PTHR42912">
    <property type="entry name" value="METHYLTRANSFERASE"/>
    <property type="match status" value="1"/>
</dbReference>
<dbReference type="SUPFAM" id="SSF53335">
    <property type="entry name" value="S-adenosyl-L-methionine-dependent methyltransferases"/>
    <property type="match status" value="1"/>
</dbReference>
<dbReference type="InterPro" id="IPR050508">
    <property type="entry name" value="Methyltransf_Superfamily"/>
</dbReference>
<evidence type="ECO:0000313" key="2">
    <source>
        <dbReference type="EMBL" id="QEC49017.1"/>
    </source>
</evidence>
<dbReference type="RefSeq" id="WP_146921201.1">
    <property type="nucleotide sequence ID" value="NZ_CP042430.1"/>
</dbReference>
<dbReference type="AlphaFoldDB" id="A0A5B8U7T6"/>
<keyword evidence="2" id="KW-0489">Methyltransferase</keyword>
<protein>
    <submittedName>
        <fullName evidence="2">Class I SAM-dependent methyltransferase</fullName>
    </submittedName>
</protein>
<dbReference type="Proteomes" id="UP000321805">
    <property type="component" value="Chromosome"/>
</dbReference>
<dbReference type="OrthoDB" id="9810247at2"/>
<evidence type="ECO:0000313" key="3">
    <source>
        <dbReference type="Proteomes" id="UP000321805"/>
    </source>
</evidence>
<dbReference type="EMBL" id="CP042430">
    <property type="protein sequence ID" value="QEC49017.1"/>
    <property type="molecule type" value="Genomic_DNA"/>
</dbReference>
<gene>
    <name evidence="2" type="ORF">FSW04_16520</name>
</gene>
<dbReference type="KEGG" id="bsol:FSW04_16520"/>
<reference evidence="2 3" key="1">
    <citation type="journal article" date="2018" name="J. Microbiol.">
        <title>Baekduia soli gen. nov., sp. nov., a novel bacterium isolated from the soil of Baekdu Mountain and proposal of a novel family name, Baekduiaceae fam. nov.</title>
        <authorList>
            <person name="An D.S."/>
            <person name="Siddiqi M.Z."/>
            <person name="Kim K.H."/>
            <person name="Yu H.S."/>
            <person name="Im W.T."/>
        </authorList>
    </citation>
    <scope>NUCLEOTIDE SEQUENCE [LARGE SCALE GENOMIC DNA]</scope>
    <source>
        <strain evidence="2 3">BR7-21</strain>
    </source>
</reference>
<feature type="domain" description="Methyltransferase" evidence="1">
    <location>
        <begin position="48"/>
        <end position="140"/>
    </location>
</feature>
<dbReference type="InterPro" id="IPR029063">
    <property type="entry name" value="SAM-dependent_MTases_sf"/>
</dbReference>
<dbReference type="CDD" id="cd02440">
    <property type="entry name" value="AdoMet_MTases"/>
    <property type="match status" value="1"/>
</dbReference>
<sequence length="261" mass="29026">MIDAFRLSELNAGVWRRGDWVSVYEDRRLSPAEILLLLRHREPLSGRVLELGPGAGRVTAYLAELASELTALEISPDMAEACRRRVPSATVEVRDMQDLGGIAGGSLEAVVGTCNVIDVLDDGERRALLAELHRILVPGGVLLFSSHNRDHRARRPWEPRDWRNPKALAGDVVRLRDGVRNHRRLHRFERDSDDYTLRNDEAHSFSMILYAIGAAAQQRQLTEAGFTLELCLTDDGEPVDPGGAPDRSPYLHYAARCSSAS</sequence>
<dbReference type="Gene3D" id="3.40.50.150">
    <property type="entry name" value="Vaccinia Virus protein VP39"/>
    <property type="match status" value="1"/>
</dbReference>
<evidence type="ECO:0000259" key="1">
    <source>
        <dbReference type="Pfam" id="PF13649"/>
    </source>
</evidence>
<dbReference type="InterPro" id="IPR041698">
    <property type="entry name" value="Methyltransf_25"/>
</dbReference>
<accession>A0A5B8U7T6</accession>
<keyword evidence="3" id="KW-1185">Reference proteome</keyword>